<dbReference type="Proteomes" id="UP000886998">
    <property type="component" value="Unassembled WGS sequence"/>
</dbReference>
<dbReference type="OrthoDB" id="6141723at2759"/>
<dbReference type="GO" id="GO:0004386">
    <property type="term" value="F:helicase activity"/>
    <property type="evidence" value="ECO:0007669"/>
    <property type="project" value="UniProtKB-KW"/>
</dbReference>
<dbReference type="AlphaFoldDB" id="A0A8X6MAT7"/>
<keyword evidence="1" id="KW-0547">Nucleotide-binding</keyword>
<dbReference type="EMBL" id="BMAV01024884">
    <property type="protein sequence ID" value="GFS36908.1"/>
    <property type="molecule type" value="Genomic_DNA"/>
</dbReference>
<organism evidence="1 2">
    <name type="scientific">Trichonephila inaurata madagascariensis</name>
    <dbReference type="NCBI Taxonomy" id="2747483"/>
    <lineage>
        <taxon>Eukaryota</taxon>
        <taxon>Metazoa</taxon>
        <taxon>Ecdysozoa</taxon>
        <taxon>Arthropoda</taxon>
        <taxon>Chelicerata</taxon>
        <taxon>Arachnida</taxon>
        <taxon>Araneae</taxon>
        <taxon>Araneomorphae</taxon>
        <taxon>Entelegynae</taxon>
        <taxon>Araneoidea</taxon>
        <taxon>Nephilidae</taxon>
        <taxon>Trichonephila</taxon>
        <taxon>Trichonephila inaurata</taxon>
    </lineage>
</organism>
<name>A0A8X6MAT7_9ARAC</name>
<comment type="caution">
    <text evidence="1">The sequence shown here is derived from an EMBL/GenBank/DDBJ whole genome shotgun (WGS) entry which is preliminary data.</text>
</comment>
<keyword evidence="1" id="KW-0067">ATP-binding</keyword>
<sequence>MLERRGERPDLSLSQSQNTIIENGLLHTPIKPRGGRGGTRVPFVSHEADGLLINLIKITANIDVADGLANGAVGKLSHFEFDDQIRVLRVCLLFPNAVGVKAREKVAGYVNAIGICIERVLINRRSANKSIHAKRNNLSLKPGLTIHKSQEGTFDEIIYRFIKCHSQPLVYVALSSATAQEVLHIVPTDGCQRFYHGRRSNEVMLPLRNEFIRLSTVHLTTTDHIMTNKMNGGDMVLFSLNCQSLRAHAHDLPGNIVQKVHIF</sequence>
<keyword evidence="1" id="KW-0378">Hydrolase</keyword>
<reference evidence="1" key="1">
    <citation type="submission" date="2020-08" db="EMBL/GenBank/DDBJ databases">
        <title>Multicomponent nature underlies the extraordinary mechanical properties of spider dragline silk.</title>
        <authorList>
            <person name="Kono N."/>
            <person name="Nakamura H."/>
            <person name="Mori M."/>
            <person name="Yoshida Y."/>
            <person name="Ohtoshi R."/>
            <person name="Malay A.D."/>
            <person name="Moran D.A.P."/>
            <person name="Tomita M."/>
            <person name="Numata K."/>
            <person name="Arakawa K."/>
        </authorList>
    </citation>
    <scope>NUCLEOTIDE SEQUENCE</scope>
</reference>
<keyword evidence="1" id="KW-0347">Helicase</keyword>
<gene>
    <name evidence="1" type="primary">PIF1</name>
    <name evidence="1" type="ORF">TNIN_286011</name>
</gene>
<keyword evidence="2" id="KW-1185">Reference proteome</keyword>
<accession>A0A8X6MAT7</accession>
<evidence type="ECO:0000313" key="2">
    <source>
        <dbReference type="Proteomes" id="UP000886998"/>
    </source>
</evidence>
<protein>
    <submittedName>
        <fullName evidence="1">ATP-dependent DNA helicase</fullName>
    </submittedName>
</protein>
<evidence type="ECO:0000313" key="1">
    <source>
        <dbReference type="EMBL" id="GFS36908.1"/>
    </source>
</evidence>
<proteinExistence type="predicted"/>